<dbReference type="Pfam" id="PF13508">
    <property type="entry name" value="Acetyltransf_7"/>
    <property type="match status" value="1"/>
</dbReference>
<feature type="domain" description="N-acetyltransferase" evidence="1">
    <location>
        <begin position="18"/>
        <end position="149"/>
    </location>
</feature>
<evidence type="ECO:0000259" key="1">
    <source>
        <dbReference type="PROSITE" id="PS51186"/>
    </source>
</evidence>
<organism evidence="2 3">
    <name type="scientific">Agrobacterium leguminum</name>
    <dbReference type="NCBI Taxonomy" id="2792015"/>
    <lineage>
        <taxon>Bacteria</taxon>
        <taxon>Pseudomonadati</taxon>
        <taxon>Pseudomonadota</taxon>
        <taxon>Alphaproteobacteria</taxon>
        <taxon>Hyphomicrobiales</taxon>
        <taxon>Rhizobiaceae</taxon>
        <taxon>Rhizobium/Agrobacterium group</taxon>
        <taxon>Agrobacterium</taxon>
    </lineage>
</organism>
<protein>
    <submittedName>
        <fullName evidence="2">GNAT family N-acetyltransferase</fullName>
    </submittedName>
</protein>
<dbReference type="EMBL" id="JAPZLT010000007">
    <property type="protein sequence ID" value="MCZ7910513.1"/>
    <property type="molecule type" value="Genomic_DNA"/>
</dbReference>
<accession>A0A9X3KF44</accession>
<dbReference type="InterPro" id="IPR016181">
    <property type="entry name" value="Acyl_CoA_acyltransferase"/>
</dbReference>
<comment type="caution">
    <text evidence="2">The sequence shown here is derived from an EMBL/GenBank/DDBJ whole genome shotgun (WGS) entry which is preliminary data.</text>
</comment>
<proteinExistence type="predicted"/>
<dbReference type="PANTHER" id="PTHR43233">
    <property type="entry name" value="FAMILY N-ACETYLTRANSFERASE, PUTATIVE (AFU_ORTHOLOGUE AFUA_6G03350)-RELATED"/>
    <property type="match status" value="1"/>
</dbReference>
<evidence type="ECO:0000313" key="3">
    <source>
        <dbReference type="Proteomes" id="UP001151309"/>
    </source>
</evidence>
<dbReference type="Proteomes" id="UP001151309">
    <property type="component" value="Unassembled WGS sequence"/>
</dbReference>
<dbReference type="RefSeq" id="WP_269831727.1">
    <property type="nucleotide sequence ID" value="NZ_JAPZLT010000007.1"/>
</dbReference>
<name>A0A9X3KF44_9HYPH</name>
<sequence length="152" mass="16983">MNWKPAAIFEITRDGYVLSTDPARVDFDLVHGFLARDSYWAQGMTADRLKRALSHSLPVGVYAPDGSMAAFARLVTDYAVFGYLRDVFTVEDHRGRGLASWIATEIRTHPELSTVSSWMLATRDAHGVYEKAGYRAAPHPEYYMTVPKPGEG</sequence>
<dbReference type="InterPro" id="IPR053144">
    <property type="entry name" value="Acetyltransferase_Butenolide"/>
</dbReference>
<gene>
    <name evidence="2" type="ORF">O9X94_14400</name>
</gene>
<dbReference type="AlphaFoldDB" id="A0A9X3KF44"/>
<reference evidence="2" key="1">
    <citation type="submission" date="2022-12" db="EMBL/GenBank/DDBJ databases">
        <title>Draft genome sequences of 22 rhizogenic Agrobacterium biovar 1 strains, the causative agent of hairy root disease.</title>
        <authorList>
            <person name="Kim N."/>
            <person name="Vargas P."/>
            <person name="Rediers H."/>
        </authorList>
    </citation>
    <scope>NUCLEOTIDE SEQUENCE</scope>
    <source>
        <strain evidence="2">ST07.17.026</strain>
    </source>
</reference>
<dbReference type="SUPFAM" id="SSF55729">
    <property type="entry name" value="Acyl-CoA N-acyltransferases (Nat)"/>
    <property type="match status" value="1"/>
</dbReference>
<dbReference type="PROSITE" id="PS51186">
    <property type="entry name" value="GNAT"/>
    <property type="match status" value="1"/>
</dbReference>
<keyword evidence="3" id="KW-1185">Reference proteome</keyword>
<dbReference type="PANTHER" id="PTHR43233:SF1">
    <property type="entry name" value="FAMILY N-ACETYLTRANSFERASE, PUTATIVE (AFU_ORTHOLOGUE AFUA_6G03350)-RELATED"/>
    <property type="match status" value="1"/>
</dbReference>
<dbReference type="GO" id="GO:0016747">
    <property type="term" value="F:acyltransferase activity, transferring groups other than amino-acyl groups"/>
    <property type="evidence" value="ECO:0007669"/>
    <property type="project" value="InterPro"/>
</dbReference>
<dbReference type="Gene3D" id="3.40.630.30">
    <property type="match status" value="1"/>
</dbReference>
<dbReference type="InterPro" id="IPR000182">
    <property type="entry name" value="GNAT_dom"/>
</dbReference>
<evidence type="ECO:0000313" key="2">
    <source>
        <dbReference type="EMBL" id="MCZ7910513.1"/>
    </source>
</evidence>